<feature type="transmembrane region" description="Helical" evidence="4">
    <location>
        <begin position="30"/>
        <end position="51"/>
    </location>
</feature>
<keyword evidence="4" id="KW-0812">Transmembrane</keyword>
<comment type="caution">
    <text evidence="5">The sequence shown here is derived from an EMBL/GenBank/DDBJ whole genome shotgun (WGS) entry which is preliminary data.</text>
</comment>
<accession>A0ABP1GFN1</accession>
<evidence type="ECO:0000256" key="2">
    <source>
        <dbReference type="ARBA" id="ARBA00012176"/>
    </source>
</evidence>
<dbReference type="PANTHER" id="PTHR12993:SF11">
    <property type="entry name" value="N-ACETYLGLUCOSAMINYL-PHOSPHATIDYLINOSITOL DE-N-ACETYLASE"/>
    <property type="match status" value="1"/>
</dbReference>
<dbReference type="InterPro" id="IPR024078">
    <property type="entry name" value="LmbE-like_dom_sf"/>
</dbReference>
<dbReference type="Proteomes" id="UP001497392">
    <property type="component" value="Unassembled WGS sequence"/>
</dbReference>
<dbReference type="SUPFAM" id="SSF102588">
    <property type="entry name" value="LmbE-like"/>
    <property type="match status" value="1"/>
</dbReference>
<keyword evidence="4" id="KW-1133">Transmembrane helix</keyword>
<proteinExistence type="inferred from homology"/>
<gene>
    <name evidence="5" type="primary">g13553</name>
    <name evidence="5" type="ORF">VP750_LOCUS12001</name>
</gene>
<keyword evidence="4" id="KW-0472">Membrane</keyword>
<evidence type="ECO:0000256" key="3">
    <source>
        <dbReference type="SAM" id="MobiDB-lite"/>
    </source>
</evidence>
<evidence type="ECO:0000256" key="4">
    <source>
        <dbReference type="SAM" id="Phobius"/>
    </source>
</evidence>
<dbReference type="InterPro" id="IPR003737">
    <property type="entry name" value="GlcNAc_PI_deacetylase-related"/>
</dbReference>
<keyword evidence="6" id="KW-1185">Reference proteome</keyword>
<dbReference type="PANTHER" id="PTHR12993">
    <property type="entry name" value="N-ACETYLGLUCOSAMINYL-PHOSPHATIDYLINOSITOL DE-N-ACETYLASE-RELATED"/>
    <property type="match status" value="1"/>
</dbReference>
<evidence type="ECO:0000313" key="5">
    <source>
        <dbReference type="EMBL" id="CAL5230095.1"/>
    </source>
</evidence>
<dbReference type="Pfam" id="PF02585">
    <property type="entry name" value="PIG-L"/>
    <property type="match status" value="1"/>
</dbReference>
<organism evidence="5 6">
    <name type="scientific">Coccomyxa viridis</name>
    <dbReference type="NCBI Taxonomy" id="1274662"/>
    <lineage>
        <taxon>Eukaryota</taxon>
        <taxon>Viridiplantae</taxon>
        <taxon>Chlorophyta</taxon>
        <taxon>core chlorophytes</taxon>
        <taxon>Trebouxiophyceae</taxon>
        <taxon>Trebouxiophyceae incertae sedis</taxon>
        <taxon>Coccomyxaceae</taxon>
        <taxon>Coccomyxa</taxon>
    </lineage>
</organism>
<evidence type="ECO:0000256" key="1">
    <source>
        <dbReference type="ARBA" id="ARBA00006066"/>
    </source>
</evidence>
<name>A0ABP1GFN1_9CHLO</name>
<protein>
    <recommendedName>
        <fullName evidence="2">N-acetylglucosaminylphosphatidylinositol deacetylase</fullName>
        <ecNumber evidence="2">3.5.1.89</ecNumber>
    </recommendedName>
</protein>
<comment type="similarity">
    <text evidence="1">Belongs to the PIGL family.</text>
</comment>
<dbReference type="EC" id="3.5.1.89" evidence="2"/>
<dbReference type="Gene3D" id="3.40.50.10320">
    <property type="entry name" value="LmbE-like"/>
    <property type="match status" value="1"/>
</dbReference>
<feature type="region of interest" description="Disordered" evidence="3">
    <location>
        <begin position="291"/>
        <end position="313"/>
    </location>
</feature>
<evidence type="ECO:0000313" key="6">
    <source>
        <dbReference type="Proteomes" id="UP001497392"/>
    </source>
</evidence>
<dbReference type="EMBL" id="CAXHTA020000021">
    <property type="protein sequence ID" value="CAL5230095.1"/>
    <property type="molecule type" value="Genomic_DNA"/>
</dbReference>
<reference evidence="5 6" key="1">
    <citation type="submission" date="2024-06" db="EMBL/GenBank/DDBJ databases">
        <authorList>
            <person name="Kraege A."/>
            <person name="Thomma B."/>
        </authorList>
    </citation>
    <scope>NUCLEOTIDE SEQUENCE [LARGE SCALE GENOMIC DNA]</scope>
</reference>
<sequence length="347" mass="38769">MDKHKEKQRQSCVQRAVQHIRRNRCGTASLLLLAVGAVILLLVQSGGVSWLTDAPISQPGRVLLVTAHPDDEVIFFSSSVTALHAAGAEVFLLCLTSGDAHGLGQQRVLELEKAAQALGIDRDHLTILNDTRIQDGHHEIWEQEYVAGIVAAEVDVRDINTIITFDPMGVTGHINHEGCYTGVRYYLTVCRRQGVDCPAGWSLTTTEELRTYSSLLDILPSALESKGSEDAAMYTNHDLYGMFRAMSAHKSQSRWWKHVLVTRYTFVNTLRRITPLVFDWTMPLPMPDLARKLPSSQVPGQAPRPAANPQLESNVHLRHEEVSEAADRRGKFMARLSRRIIKSRTHL</sequence>